<dbReference type="PANTHER" id="PTHR21666:SF289">
    <property type="entry name" value="L-ALA--D-GLU ENDOPEPTIDASE"/>
    <property type="match status" value="1"/>
</dbReference>
<feature type="transmembrane region" description="Helical" evidence="3">
    <location>
        <begin position="17"/>
        <end position="40"/>
    </location>
</feature>
<dbReference type="GO" id="GO:0004222">
    <property type="term" value="F:metalloendopeptidase activity"/>
    <property type="evidence" value="ECO:0007669"/>
    <property type="project" value="TreeGrafter"/>
</dbReference>
<dbReference type="SUPFAM" id="SSF51261">
    <property type="entry name" value="Duplicated hybrid motif"/>
    <property type="match status" value="1"/>
</dbReference>
<dbReference type="Gene3D" id="2.70.70.10">
    <property type="entry name" value="Glucose Permease (Domain IIA)"/>
    <property type="match status" value="1"/>
</dbReference>
<dbReference type="InterPro" id="IPR016047">
    <property type="entry name" value="M23ase_b-sheet_dom"/>
</dbReference>
<evidence type="ECO:0000259" key="4">
    <source>
        <dbReference type="Pfam" id="PF01551"/>
    </source>
</evidence>
<reference evidence="5 6" key="1">
    <citation type="submission" date="2018-09" db="EMBL/GenBank/DDBJ databases">
        <title>Glutamicibacter mishrai S5-52T (LMG 29155T = KCTC 39846T).</title>
        <authorList>
            <person name="Das S.K."/>
        </authorList>
    </citation>
    <scope>NUCLEOTIDE SEQUENCE [LARGE SCALE GENOMIC DNA]</scope>
    <source>
        <strain evidence="5 6">S5-52</strain>
    </source>
</reference>
<dbReference type="Proteomes" id="UP000502331">
    <property type="component" value="Chromosome"/>
</dbReference>
<keyword evidence="6" id="KW-1185">Reference proteome</keyword>
<gene>
    <name evidence="5" type="ORF">D3791_09370</name>
</gene>
<feature type="compositionally biased region" description="Low complexity" evidence="2">
    <location>
        <begin position="418"/>
        <end position="428"/>
    </location>
</feature>
<dbReference type="AlphaFoldDB" id="A0A6H0SL71"/>
<accession>A0A6H0SL71</accession>
<feature type="domain" description="M23ase beta-sheet core" evidence="4">
    <location>
        <begin position="157"/>
        <end position="251"/>
    </location>
</feature>
<evidence type="ECO:0000313" key="6">
    <source>
        <dbReference type="Proteomes" id="UP000502331"/>
    </source>
</evidence>
<evidence type="ECO:0000256" key="1">
    <source>
        <dbReference type="ARBA" id="ARBA00022729"/>
    </source>
</evidence>
<feature type="compositionally biased region" description="Low complexity" evidence="2">
    <location>
        <begin position="281"/>
        <end position="299"/>
    </location>
</feature>
<evidence type="ECO:0000256" key="2">
    <source>
        <dbReference type="SAM" id="MobiDB-lite"/>
    </source>
</evidence>
<dbReference type="CDD" id="cd12797">
    <property type="entry name" value="M23_peptidase"/>
    <property type="match status" value="1"/>
</dbReference>
<dbReference type="InterPro" id="IPR011055">
    <property type="entry name" value="Dup_hybrid_motif"/>
</dbReference>
<proteinExistence type="predicted"/>
<evidence type="ECO:0000256" key="3">
    <source>
        <dbReference type="SAM" id="Phobius"/>
    </source>
</evidence>
<dbReference type="EMBL" id="CP032549">
    <property type="protein sequence ID" value="QIV87311.1"/>
    <property type="molecule type" value="Genomic_DNA"/>
</dbReference>
<feature type="compositionally biased region" description="Low complexity" evidence="2">
    <location>
        <begin position="318"/>
        <end position="360"/>
    </location>
</feature>
<dbReference type="InterPro" id="IPR050570">
    <property type="entry name" value="Cell_wall_metabolism_enzyme"/>
</dbReference>
<keyword evidence="1" id="KW-0732">Signal</keyword>
<protein>
    <submittedName>
        <fullName evidence="5">M23 family metallopeptidase</fullName>
    </submittedName>
</protein>
<organism evidence="5 6">
    <name type="scientific">Glutamicibacter mishrai</name>
    <dbReference type="NCBI Taxonomy" id="1775880"/>
    <lineage>
        <taxon>Bacteria</taxon>
        <taxon>Bacillati</taxon>
        <taxon>Actinomycetota</taxon>
        <taxon>Actinomycetes</taxon>
        <taxon>Micrococcales</taxon>
        <taxon>Micrococcaceae</taxon>
        <taxon>Glutamicibacter</taxon>
    </lineage>
</organism>
<name>A0A6H0SL71_9MICC</name>
<sequence>MNHDLLLPGLPRRKNPVVIWSTSIVAALGLTGALAIPIVAQPADSRQGDVEVSMDAVADYSLTDGPIFVSADAPLNAFGASGKDLAIDGRPLGMIEGAAETSESSSSEEESTALLAGTVGELGKLPGDLQLMHPVKTRRISSPYGWRANPTGAGNQIHIGQDYPISCGSPVYASEDGTVSVSAWAGHSGMRVTIDHGSNVQTGYSHNSKLIAKVGQSVKQGELIALAGTTGNSTGCHVHFEVIIDGRWHDPRNYLPLIPGQRQAMIDSQRLTVNANTAPKGNGSQNSGQSNNAPDPDIIVPEDDETPYIPAPKPRPTPTKSTKPTPSQSESESPTGTKSPSDSTSPSESESESPTNSQPPTVKPSPTKLPSETSSPEDPSTPPPSNVDDSDSQAPASPPPATPEDTSSKEPSTTKTGSVQSPSTSSSSFLGLTLDPTEGASLSASITE</sequence>
<evidence type="ECO:0000313" key="5">
    <source>
        <dbReference type="EMBL" id="QIV87311.1"/>
    </source>
</evidence>
<keyword evidence="3" id="KW-1133">Transmembrane helix</keyword>
<feature type="region of interest" description="Disordered" evidence="2">
    <location>
        <begin position="275"/>
        <end position="448"/>
    </location>
</feature>
<dbReference type="PANTHER" id="PTHR21666">
    <property type="entry name" value="PEPTIDASE-RELATED"/>
    <property type="match status" value="1"/>
</dbReference>
<keyword evidence="3" id="KW-0472">Membrane</keyword>
<keyword evidence="3" id="KW-0812">Transmembrane</keyword>
<dbReference type="Pfam" id="PF01551">
    <property type="entry name" value="Peptidase_M23"/>
    <property type="match status" value="1"/>
</dbReference>